<protein>
    <submittedName>
        <fullName evidence="2">Uncharacterized protein</fullName>
    </submittedName>
</protein>
<keyword evidence="3" id="KW-1185">Reference proteome</keyword>
<dbReference type="RefSeq" id="XP_029765860.1">
    <property type="nucleotide sequence ID" value="XM_029898722.1"/>
</dbReference>
<dbReference type="EMBL" id="KL584974">
    <property type="protein sequence ID" value="KEQ89673.1"/>
    <property type="molecule type" value="Genomic_DNA"/>
</dbReference>
<accession>A0A074XVR6</accession>
<feature type="region of interest" description="Disordered" evidence="1">
    <location>
        <begin position="1"/>
        <end position="33"/>
    </location>
</feature>
<reference evidence="2 3" key="1">
    <citation type="journal article" date="2014" name="BMC Genomics">
        <title>Genome sequencing of four Aureobasidium pullulans varieties: biotechnological potential, stress tolerance, and description of new species.</title>
        <authorList>
            <person name="Gostin Ar C."/>
            <person name="Ohm R.A."/>
            <person name="Kogej T."/>
            <person name="Sonjak S."/>
            <person name="Turk M."/>
            <person name="Zajc J."/>
            <person name="Zalar P."/>
            <person name="Grube M."/>
            <person name="Sun H."/>
            <person name="Han J."/>
            <person name="Sharma A."/>
            <person name="Chiniquy J."/>
            <person name="Ngan C.Y."/>
            <person name="Lipzen A."/>
            <person name="Barry K."/>
            <person name="Grigoriev I.V."/>
            <person name="Gunde-Cimerman N."/>
        </authorList>
    </citation>
    <scope>NUCLEOTIDE SEQUENCE [LARGE SCALE GENOMIC DNA]</scope>
    <source>
        <strain evidence="2 3">EXF-150</strain>
    </source>
</reference>
<evidence type="ECO:0000256" key="1">
    <source>
        <dbReference type="SAM" id="MobiDB-lite"/>
    </source>
</evidence>
<dbReference type="HOGENOM" id="CLU_2903816_0_0_1"/>
<feature type="compositionally biased region" description="Basic residues" evidence="1">
    <location>
        <begin position="1"/>
        <end position="14"/>
    </location>
</feature>
<dbReference type="GeneID" id="40741028"/>
<evidence type="ECO:0000313" key="2">
    <source>
        <dbReference type="EMBL" id="KEQ89673.1"/>
    </source>
</evidence>
<evidence type="ECO:0000313" key="3">
    <source>
        <dbReference type="Proteomes" id="UP000030706"/>
    </source>
</evidence>
<name>A0A074XVR6_AURPU</name>
<gene>
    <name evidence="2" type="ORF">M438DRAFT_11484</name>
</gene>
<dbReference type="AlphaFoldDB" id="A0A074XVR6"/>
<proteinExistence type="predicted"/>
<sequence>MTSRISKKPLKLHARFYQPRGSQTSRESYPRGQIPQSFDLPAFHQHSTIPDTFATSLKDFGT</sequence>
<dbReference type="Proteomes" id="UP000030706">
    <property type="component" value="Unassembled WGS sequence"/>
</dbReference>
<organism evidence="2 3">
    <name type="scientific">Aureobasidium pullulans EXF-150</name>
    <dbReference type="NCBI Taxonomy" id="1043002"/>
    <lineage>
        <taxon>Eukaryota</taxon>
        <taxon>Fungi</taxon>
        <taxon>Dikarya</taxon>
        <taxon>Ascomycota</taxon>
        <taxon>Pezizomycotina</taxon>
        <taxon>Dothideomycetes</taxon>
        <taxon>Dothideomycetidae</taxon>
        <taxon>Dothideales</taxon>
        <taxon>Saccotheciaceae</taxon>
        <taxon>Aureobasidium</taxon>
    </lineage>
</organism>